<keyword evidence="2" id="KW-1133">Transmembrane helix</keyword>
<sequence length="259" mass="26237">MLSVAALGAAAGLVGGGFRGGGVRFRWGPWEGLAAIACGNVCGSGECCPRRRWCQRLALSVVELGAAACVFGGGVGSGGECYRRRRWVRRLDLSVVALGAAACVLGGGLARGAGHRRWRRWRRRRVLSAAALGPVACLVGVGVGRGGVAASNATAASVVGGSVWGGGVWRRWGLWGRRVTCCRRAFLCRAGGGALVADREHLRVALWWAATADGVGTGRHSLLRAAAGGVATADVSSAGGAERGDGGCGSGSVPTTAVF</sequence>
<feature type="region of interest" description="Disordered" evidence="1">
    <location>
        <begin position="239"/>
        <end position="259"/>
    </location>
</feature>
<evidence type="ECO:0000256" key="2">
    <source>
        <dbReference type="SAM" id="Phobius"/>
    </source>
</evidence>
<organism evidence="3 4">
    <name type="scientific">Porphyra umbilicalis</name>
    <name type="common">Purple laver</name>
    <name type="synonym">Red alga</name>
    <dbReference type="NCBI Taxonomy" id="2786"/>
    <lineage>
        <taxon>Eukaryota</taxon>
        <taxon>Rhodophyta</taxon>
        <taxon>Bangiophyceae</taxon>
        <taxon>Bangiales</taxon>
        <taxon>Bangiaceae</taxon>
        <taxon>Porphyra</taxon>
    </lineage>
</organism>
<reference evidence="3 4" key="1">
    <citation type="submission" date="2017-03" db="EMBL/GenBank/DDBJ databases">
        <title>WGS assembly of Porphyra umbilicalis.</title>
        <authorList>
            <person name="Brawley S.H."/>
            <person name="Blouin N.A."/>
            <person name="Ficko-Blean E."/>
            <person name="Wheeler G.L."/>
            <person name="Lohr M."/>
            <person name="Goodson H.V."/>
            <person name="Jenkins J.W."/>
            <person name="Blaby-Haas C.E."/>
            <person name="Helliwell K.E."/>
            <person name="Chan C."/>
            <person name="Marriage T."/>
            <person name="Bhattacharya D."/>
            <person name="Klein A.S."/>
            <person name="Badis Y."/>
            <person name="Brodie J."/>
            <person name="Cao Y."/>
            <person name="Collen J."/>
            <person name="Dittami S.M."/>
            <person name="Gachon C.M."/>
            <person name="Green B.R."/>
            <person name="Karpowicz S."/>
            <person name="Kim J.W."/>
            <person name="Kudahl U."/>
            <person name="Lin S."/>
            <person name="Michel G."/>
            <person name="Mittag M."/>
            <person name="Olson B.J."/>
            <person name="Pangilinan J."/>
            <person name="Peng Y."/>
            <person name="Qiu H."/>
            <person name="Shu S."/>
            <person name="Singer J.T."/>
            <person name="Smith A.G."/>
            <person name="Sprecher B.N."/>
            <person name="Wagner V."/>
            <person name="Wang W."/>
            <person name="Wang Z.-Y."/>
            <person name="Yan J."/>
            <person name="Yarish C."/>
            <person name="Zoeuner-Riek S."/>
            <person name="Zhuang Y."/>
            <person name="Zou Y."/>
            <person name="Lindquist E.A."/>
            <person name="Grimwood J."/>
            <person name="Barry K."/>
            <person name="Rokhsar D.S."/>
            <person name="Schmutz J."/>
            <person name="Stiller J.W."/>
            <person name="Grossman A.R."/>
            <person name="Prochnik S.E."/>
        </authorList>
    </citation>
    <scope>NUCLEOTIDE SEQUENCE [LARGE SCALE GENOMIC DNA]</scope>
    <source>
        <strain evidence="3">4086291</strain>
    </source>
</reference>
<dbReference type="EMBL" id="KV918836">
    <property type="protein sequence ID" value="OSX77525.1"/>
    <property type="molecule type" value="Genomic_DNA"/>
</dbReference>
<feature type="transmembrane region" description="Helical" evidence="2">
    <location>
        <begin position="126"/>
        <end position="143"/>
    </location>
</feature>
<evidence type="ECO:0000313" key="3">
    <source>
        <dbReference type="EMBL" id="OSX77525.1"/>
    </source>
</evidence>
<gene>
    <name evidence="3" type="ORF">BU14_0146s0016</name>
</gene>
<feature type="transmembrane region" description="Helical" evidence="2">
    <location>
        <begin position="149"/>
        <end position="169"/>
    </location>
</feature>
<dbReference type="Proteomes" id="UP000218209">
    <property type="component" value="Unassembled WGS sequence"/>
</dbReference>
<evidence type="ECO:0000256" key="1">
    <source>
        <dbReference type="SAM" id="MobiDB-lite"/>
    </source>
</evidence>
<dbReference type="AlphaFoldDB" id="A0A1X6P9X4"/>
<evidence type="ECO:0000313" key="4">
    <source>
        <dbReference type="Proteomes" id="UP000218209"/>
    </source>
</evidence>
<proteinExistence type="predicted"/>
<feature type="transmembrane region" description="Helical" evidence="2">
    <location>
        <begin position="93"/>
        <end position="114"/>
    </location>
</feature>
<accession>A0A1X6P9X4</accession>
<name>A0A1X6P9X4_PORUM</name>
<keyword evidence="4" id="KW-1185">Reference proteome</keyword>
<keyword evidence="2" id="KW-0472">Membrane</keyword>
<keyword evidence="2" id="KW-0812">Transmembrane</keyword>
<protein>
    <submittedName>
        <fullName evidence="3">Uncharacterized protein</fullName>
    </submittedName>
</protein>